<comment type="caution">
    <text evidence="1">The sequence shown here is derived from an EMBL/GenBank/DDBJ whole genome shotgun (WGS) entry which is preliminary data.</text>
</comment>
<name>A0A699ZD71_HAELA</name>
<evidence type="ECO:0000313" key="2">
    <source>
        <dbReference type="Proteomes" id="UP000485058"/>
    </source>
</evidence>
<protein>
    <submittedName>
        <fullName evidence="1">Uncharacterized protein</fullName>
    </submittedName>
</protein>
<organism evidence="1 2">
    <name type="scientific">Haematococcus lacustris</name>
    <name type="common">Green alga</name>
    <name type="synonym">Haematococcus pluvialis</name>
    <dbReference type="NCBI Taxonomy" id="44745"/>
    <lineage>
        <taxon>Eukaryota</taxon>
        <taxon>Viridiplantae</taxon>
        <taxon>Chlorophyta</taxon>
        <taxon>core chlorophytes</taxon>
        <taxon>Chlorophyceae</taxon>
        <taxon>CS clade</taxon>
        <taxon>Chlamydomonadales</taxon>
        <taxon>Haematococcaceae</taxon>
        <taxon>Haematococcus</taxon>
    </lineage>
</organism>
<keyword evidence="2" id="KW-1185">Reference proteome</keyword>
<accession>A0A699ZD71</accession>
<dbReference type="AlphaFoldDB" id="A0A699ZD71"/>
<reference evidence="1 2" key="1">
    <citation type="submission" date="2020-02" db="EMBL/GenBank/DDBJ databases">
        <title>Draft genome sequence of Haematococcus lacustris strain NIES-144.</title>
        <authorList>
            <person name="Morimoto D."/>
            <person name="Nakagawa S."/>
            <person name="Yoshida T."/>
            <person name="Sawayama S."/>
        </authorList>
    </citation>
    <scope>NUCLEOTIDE SEQUENCE [LARGE SCALE GENOMIC DNA]</scope>
    <source>
        <strain evidence="1 2">NIES-144</strain>
    </source>
</reference>
<sequence>MKELVTEELLAQCYLTTARQIDALLRKPSSANFASGTDSWHRDQNRSQHGIGVHHYKRLPLQQQQQPRAESLAPGHPTTATSGILQGWSIHTNAVYQSAGIEHWVQHYAFHKGWHMFVV</sequence>
<dbReference type="EMBL" id="BLLF01001057">
    <property type="protein sequence ID" value="GFH16834.1"/>
    <property type="molecule type" value="Genomic_DNA"/>
</dbReference>
<dbReference type="Proteomes" id="UP000485058">
    <property type="component" value="Unassembled WGS sequence"/>
</dbReference>
<proteinExistence type="predicted"/>
<evidence type="ECO:0000313" key="1">
    <source>
        <dbReference type="EMBL" id="GFH16834.1"/>
    </source>
</evidence>
<gene>
    <name evidence="1" type="ORF">HaLaN_13338</name>
</gene>